<keyword evidence="4 7" id="KW-0812">Transmembrane</keyword>
<evidence type="ECO:0000256" key="6">
    <source>
        <dbReference type="ARBA" id="ARBA00023136"/>
    </source>
</evidence>
<dbReference type="Gene3D" id="1.10.3720.10">
    <property type="entry name" value="MetI-like"/>
    <property type="match status" value="1"/>
</dbReference>
<comment type="subcellular location">
    <subcellularLocation>
        <location evidence="1 7">Cell membrane</location>
        <topology evidence="1 7">Multi-pass membrane protein</topology>
    </subcellularLocation>
</comment>
<feature type="transmembrane region" description="Helical" evidence="7">
    <location>
        <begin position="129"/>
        <end position="153"/>
    </location>
</feature>
<dbReference type="PANTHER" id="PTHR43386:SF25">
    <property type="entry name" value="PEPTIDE ABC TRANSPORTER PERMEASE PROTEIN"/>
    <property type="match status" value="1"/>
</dbReference>
<evidence type="ECO:0000256" key="5">
    <source>
        <dbReference type="ARBA" id="ARBA00022989"/>
    </source>
</evidence>
<organism evidence="10 11">
    <name type="scientific">Candidatus Segetimicrobium genomatis</name>
    <dbReference type="NCBI Taxonomy" id="2569760"/>
    <lineage>
        <taxon>Bacteria</taxon>
        <taxon>Bacillati</taxon>
        <taxon>Candidatus Sysuimicrobiota</taxon>
        <taxon>Candidatus Sysuimicrobiia</taxon>
        <taxon>Candidatus Sysuimicrobiales</taxon>
        <taxon>Candidatus Segetimicrobiaceae</taxon>
        <taxon>Candidatus Segetimicrobium</taxon>
    </lineage>
</organism>
<feature type="transmembrane region" description="Helical" evidence="7">
    <location>
        <begin position="165"/>
        <end position="185"/>
    </location>
</feature>
<dbReference type="InterPro" id="IPR050366">
    <property type="entry name" value="BP-dependent_transpt_permease"/>
</dbReference>
<evidence type="ECO:0000256" key="7">
    <source>
        <dbReference type="RuleBase" id="RU363032"/>
    </source>
</evidence>
<dbReference type="InterPro" id="IPR025966">
    <property type="entry name" value="OppC_N"/>
</dbReference>
<sequence length="324" mass="34335">MPGWASSSTTRRSRTTCPSSKRRRSSWRRSSCGSLLPEWRDPAAGGAGARSPGRAVVRRLVRNPVFLAGAIVVCFWVLAAVEWRVIAPYDPFAVDPAHPLAPPGWSHWVGTDDLGRDVLSRVLAGAAPVLVVAPTATILSLAGGTTLGLVAGYHRGLVDDLLMRVVDAVMSLPAIIPATLVLALVGRSSTNVLLAIAVLFAPLVARTVRSAVLAERDREYVDAARLRGDGSLYIMFFEILPNVASPVIVEGTVRVGYAVFTAGTLSFLQLGIQPPSPDWGLTVAVERAFVQIAPWTVLAPAIALATLVVGINLAADGLRRTLAE</sequence>
<dbReference type="AlphaFoldDB" id="A0A537JBP5"/>
<evidence type="ECO:0000313" key="10">
    <source>
        <dbReference type="EMBL" id="TMI80762.1"/>
    </source>
</evidence>
<feature type="compositionally biased region" description="Low complexity" evidence="8">
    <location>
        <begin position="1"/>
        <end position="19"/>
    </location>
</feature>
<keyword evidence="3" id="KW-1003">Cell membrane</keyword>
<name>A0A537JBP5_9BACT</name>
<dbReference type="GO" id="GO:0005886">
    <property type="term" value="C:plasma membrane"/>
    <property type="evidence" value="ECO:0007669"/>
    <property type="project" value="UniProtKB-SubCell"/>
</dbReference>
<reference evidence="10 11" key="1">
    <citation type="journal article" date="2019" name="Nat. Microbiol.">
        <title>Mediterranean grassland soil C-N compound turnover is dependent on rainfall and depth, and is mediated by genomically divergent microorganisms.</title>
        <authorList>
            <person name="Diamond S."/>
            <person name="Andeer P.F."/>
            <person name="Li Z."/>
            <person name="Crits-Christoph A."/>
            <person name="Burstein D."/>
            <person name="Anantharaman K."/>
            <person name="Lane K.R."/>
            <person name="Thomas B.C."/>
            <person name="Pan C."/>
            <person name="Northen T.R."/>
            <person name="Banfield J.F."/>
        </authorList>
    </citation>
    <scope>NUCLEOTIDE SEQUENCE [LARGE SCALE GENOMIC DNA]</scope>
    <source>
        <strain evidence="10">NP_7</strain>
    </source>
</reference>
<comment type="caution">
    <text evidence="10">The sequence shown here is derived from an EMBL/GenBank/DDBJ whole genome shotgun (WGS) entry which is preliminary data.</text>
</comment>
<gene>
    <name evidence="10" type="ORF">E6H04_08045</name>
</gene>
<dbReference type="CDD" id="cd06261">
    <property type="entry name" value="TM_PBP2"/>
    <property type="match status" value="1"/>
</dbReference>
<evidence type="ECO:0000313" key="11">
    <source>
        <dbReference type="Proteomes" id="UP000320048"/>
    </source>
</evidence>
<evidence type="ECO:0000256" key="3">
    <source>
        <dbReference type="ARBA" id="ARBA00022475"/>
    </source>
</evidence>
<feature type="transmembrane region" description="Helical" evidence="7">
    <location>
        <begin position="191"/>
        <end position="208"/>
    </location>
</feature>
<dbReference type="PANTHER" id="PTHR43386">
    <property type="entry name" value="OLIGOPEPTIDE TRANSPORT SYSTEM PERMEASE PROTEIN APPC"/>
    <property type="match status" value="1"/>
</dbReference>
<keyword evidence="6 7" id="KW-0472">Membrane</keyword>
<accession>A0A537JBP5</accession>
<feature type="transmembrane region" description="Helical" evidence="7">
    <location>
        <begin position="255"/>
        <end position="272"/>
    </location>
</feature>
<evidence type="ECO:0000256" key="8">
    <source>
        <dbReference type="SAM" id="MobiDB-lite"/>
    </source>
</evidence>
<evidence type="ECO:0000256" key="1">
    <source>
        <dbReference type="ARBA" id="ARBA00004651"/>
    </source>
</evidence>
<dbReference type="Proteomes" id="UP000320048">
    <property type="component" value="Unassembled WGS sequence"/>
</dbReference>
<feature type="transmembrane region" description="Helical" evidence="7">
    <location>
        <begin position="292"/>
        <end position="315"/>
    </location>
</feature>
<proteinExistence type="inferred from homology"/>
<keyword evidence="5 7" id="KW-1133">Transmembrane helix</keyword>
<comment type="similarity">
    <text evidence="7">Belongs to the binding-protein-dependent transport system permease family.</text>
</comment>
<dbReference type="Pfam" id="PF12911">
    <property type="entry name" value="OppC_N"/>
    <property type="match status" value="1"/>
</dbReference>
<dbReference type="GO" id="GO:0055085">
    <property type="term" value="P:transmembrane transport"/>
    <property type="evidence" value="ECO:0007669"/>
    <property type="project" value="InterPro"/>
</dbReference>
<evidence type="ECO:0000259" key="9">
    <source>
        <dbReference type="PROSITE" id="PS50928"/>
    </source>
</evidence>
<dbReference type="SUPFAM" id="SSF161098">
    <property type="entry name" value="MetI-like"/>
    <property type="match status" value="1"/>
</dbReference>
<keyword evidence="2 7" id="KW-0813">Transport</keyword>
<protein>
    <submittedName>
        <fullName evidence="10">ABC transporter permease</fullName>
    </submittedName>
</protein>
<dbReference type="Pfam" id="PF00528">
    <property type="entry name" value="BPD_transp_1"/>
    <property type="match status" value="1"/>
</dbReference>
<dbReference type="EMBL" id="VBAO01000200">
    <property type="protein sequence ID" value="TMI80762.1"/>
    <property type="molecule type" value="Genomic_DNA"/>
</dbReference>
<feature type="domain" description="ABC transmembrane type-1" evidence="9">
    <location>
        <begin position="126"/>
        <end position="315"/>
    </location>
</feature>
<feature type="region of interest" description="Disordered" evidence="8">
    <location>
        <begin position="1"/>
        <end position="29"/>
    </location>
</feature>
<dbReference type="InterPro" id="IPR035906">
    <property type="entry name" value="MetI-like_sf"/>
</dbReference>
<dbReference type="InterPro" id="IPR000515">
    <property type="entry name" value="MetI-like"/>
</dbReference>
<feature type="transmembrane region" description="Helical" evidence="7">
    <location>
        <begin position="60"/>
        <end position="81"/>
    </location>
</feature>
<dbReference type="PROSITE" id="PS50928">
    <property type="entry name" value="ABC_TM1"/>
    <property type="match status" value="1"/>
</dbReference>
<evidence type="ECO:0000256" key="4">
    <source>
        <dbReference type="ARBA" id="ARBA00022692"/>
    </source>
</evidence>
<evidence type="ECO:0000256" key="2">
    <source>
        <dbReference type="ARBA" id="ARBA00022448"/>
    </source>
</evidence>